<accession>A0A8T2JFF4</accession>
<proteinExistence type="predicted"/>
<keyword evidence="3" id="KW-1185">Reference proteome</keyword>
<evidence type="ECO:0000313" key="3">
    <source>
        <dbReference type="Proteomes" id="UP000812440"/>
    </source>
</evidence>
<evidence type="ECO:0000313" key="2">
    <source>
        <dbReference type="EMBL" id="KAG8442307.1"/>
    </source>
</evidence>
<protein>
    <submittedName>
        <fullName evidence="2">Uncharacterized protein</fullName>
    </submittedName>
</protein>
<sequence length="87" mass="10004">MVGSGAWEAAGAVGMYSRRTSTRLLCLDLQCRTCWCWGGICVVELLAAWHRLTIKETERLGNKNDRRQRRNPQGITRKHKGCNWKKD</sequence>
<feature type="region of interest" description="Disordered" evidence="1">
    <location>
        <begin position="60"/>
        <end position="87"/>
    </location>
</feature>
<dbReference type="EMBL" id="JAACNH010000005">
    <property type="protein sequence ID" value="KAG8442307.1"/>
    <property type="molecule type" value="Genomic_DNA"/>
</dbReference>
<reference evidence="2" key="1">
    <citation type="thesis" date="2020" institute="ProQuest LLC" country="789 East Eisenhower Parkway, Ann Arbor, MI, USA">
        <title>Comparative Genomics and Chromosome Evolution.</title>
        <authorList>
            <person name="Mudd A.B."/>
        </authorList>
    </citation>
    <scope>NUCLEOTIDE SEQUENCE</scope>
    <source>
        <strain evidence="2">Female2</strain>
        <tissue evidence="2">Blood</tissue>
    </source>
</reference>
<feature type="compositionally biased region" description="Basic residues" evidence="1">
    <location>
        <begin position="66"/>
        <end position="87"/>
    </location>
</feature>
<dbReference type="AlphaFoldDB" id="A0A8T2JFF4"/>
<comment type="caution">
    <text evidence="2">The sequence shown here is derived from an EMBL/GenBank/DDBJ whole genome shotgun (WGS) entry which is preliminary data.</text>
</comment>
<evidence type="ECO:0000256" key="1">
    <source>
        <dbReference type="SAM" id="MobiDB-lite"/>
    </source>
</evidence>
<organism evidence="2 3">
    <name type="scientific">Hymenochirus boettgeri</name>
    <name type="common">Congo dwarf clawed frog</name>
    <dbReference type="NCBI Taxonomy" id="247094"/>
    <lineage>
        <taxon>Eukaryota</taxon>
        <taxon>Metazoa</taxon>
        <taxon>Chordata</taxon>
        <taxon>Craniata</taxon>
        <taxon>Vertebrata</taxon>
        <taxon>Euteleostomi</taxon>
        <taxon>Amphibia</taxon>
        <taxon>Batrachia</taxon>
        <taxon>Anura</taxon>
        <taxon>Pipoidea</taxon>
        <taxon>Pipidae</taxon>
        <taxon>Pipinae</taxon>
        <taxon>Hymenochirus</taxon>
    </lineage>
</organism>
<name>A0A8T2JFF4_9PIPI</name>
<gene>
    <name evidence="2" type="ORF">GDO86_011196</name>
</gene>
<dbReference type="Proteomes" id="UP000812440">
    <property type="component" value="Chromosome 6"/>
</dbReference>